<dbReference type="InterPro" id="IPR039426">
    <property type="entry name" value="TonB-dep_rcpt-like"/>
</dbReference>
<reference evidence="14 15" key="1">
    <citation type="submission" date="2016-11" db="EMBL/GenBank/DDBJ databases">
        <authorList>
            <person name="Jaros S."/>
            <person name="Januszkiewicz K."/>
            <person name="Wedrychowicz H."/>
        </authorList>
    </citation>
    <scope>NUCLEOTIDE SEQUENCE [LARGE SCALE GENOMIC DNA]</scope>
    <source>
        <strain evidence="14 15">BPI-34</strain>
    </source>
</reference>
<feature type="region of interest" description="Disordered" evidence="11">
    <location>
        <begin position="322"/>
        <end position="342"/>
    </location>
</feature>
<dbReference type="RefSeq" id="WP_073046895.1">
    <property type="nucleotide sequence ID" value="NZ_FOLF01000004.1"/>
</dbReference>
<evidence type="ECO:0000256" key="5">
    <source>
        <dbReference type="ARBA" id="ARBA00022519"/>
    </source>
</evidence>
<evidence type="ECO:0000256" key="11">
    <source>
        <dbReference type="SAM" id="MobiDB-lite"/>
    </source>
</evidence>
<dbReference type="InterPro" id="IPR008756">
    <property type="entry name" value="Peptidase_M56"/>
</dbReference>
<evidence type="ECO:0000256" key="6">
    <source>
        <dbReference type="ARBA" id="ARBA00022692"/>
    </source>
</evidence>
<dbReference type="InterPro" id="IPR037066">
    <property type="entry name" value="Plug_dom_sf"/>
</dbReference>
<evidence type="ECO:0000256" key="8">
    <source>
        <dbReference type="ARBA" id="ARBA00022989"/>
    </source>
</evidence>
<keyword evidence="7" id="KW-0653">Protein transport</keyword>
<dbReference type="SUPFAM" id="SSF56935">
    <property type="entry name" value="Porins"/>
    <property type="match status" value="1"/>
</dbReference>
<dbReference type="PANTHER" id="PTHR33446:SF2">
    <property type="entry name" value="PROTEIN TONB"/>
    <property type="match status" value="1"/>
</dbReference>
<accession>A0A1M7M6J4</accession>
<feature type="transmembrane region" description="Helical" evidence="12">
    <location>
        <begin position="37"/>
        <end position="57"/>
    </location>
</feature>
<dbReference type="PROSITE" id="PS52015">
    <property type="entry name" value="TONB_CTD"/>
    <property type="match status" value="1"/>
</dbReference>
<evidence type="ECO:0000256" key="3">
    <source>
        <dbReference type="ARBA" id="ARBA00022448"/>
    </source>
</evidence>
<dbReference type="OrthoDB" id="9814002at2"/>
<evidence type="ECO:0000256" key="10">
    <source>
        <dbReference type="PROSITE-ProRule" id="PRU01360"/>
    </source>
</evidence>
<dbReference type="SUPFAM" id="SSF74653">
    <property type="entry name" value="TolA/TonB C-terminal domain"/>
    <property type="match status" value="1"/>
</dbReference>
<keyword evidence="8 12" id="KW-1133">Transmembrane helix</keyword>
<gene>
    <name evidence="14" type="ORF">SAMN04488494_2771</name>
</gene>
<feature type="transmembrane region" description="Helical" evidence="12">
    <location>
        <begin position="88"/>
        <end position="113"/>
    </location>
</feature>
<evidence type="ECO:0000256" key="1">
    <source>
        <dbReference type="ARBA" id="ARBA00004383"/>
    </source>
</evidence>
<feature type="domain" description="TonB C-terminal" evidence="13">
    <location>
        <begin position="353"/>
        <end position="449"/>
    </location>
</feature>
<comment type="subcellular location">
    <subcellularLocation>
        <location evidence="1">Cell inner membrane</location>
        <topology evidence="1">Single-pass membrane protein</topology>
        <orientation evidence="1">Periplasmic side</orientation>
    </subcellularLocation>
    <subcellularLocation>
        <location evidence="10">Cell outer membrane</location>
        <topology evidence="10">Multi-pass membrane protein</topology>
    </subcellularLocation>
</comment>
<dbReference type="GO" id="GO:0098797">
    <property type="term" value="C:plasma membrane protein complex"/>
    <property type="evidence" value="ECO:0007669"/>
    <property type="project" value="TreeGrafter"/>
</dbReference>
<evidence type="ECO:0000259" key="13">
    <source>
        <dbReference type="PROSITE" id="PS52015"/>
    </source>
</evidence>
<dbReference type="PANTHER" id="PTHR33446">
    <property type="entry name" value="PROTEIN TONB-RELATED"/>
    <property type="match status" value="1"/>
</dbReference>
<dbReference type="InterPro" id="IPR051045">
    <property type="entry name" value="TonB-dependent_transducer"/>
</dbReference>
<dbReference type="EMBL" id="FRCJ01000007">
    <property type="protein sequence ID" value="SHM85869.1"/>
    <property type="molecule type" value="Genomic_DNA"/>
</dbReference>
<comment type="similarity">
    <text evidence="2">Belongs to the TonB family.</text>
</comment>
<feature type="transmembrane region" description="Helical" evidence="12">
    <location>
        <begin position="267"/>
        <end position="285"/>
    </location>
</feature>
<evidence type="ECO:0000256" key="12">
    <source>
        <dbReference type="SAM" id="Phobius"/>
    </source>
</evidence>
<evidence type="ECO:0000313" key="15">
    <source>
        <dbReference type="Proteomes" id="UP000184280"/>
    </source>
</evidence>
<proteinExistence type="inferred from homology"/>
<evidence type="ECO:0000256" key="9">
    <source>
        <dbReference type="ARBA" id="ARBA00023136"/>
    </source>
</evidence>
<dbReference type="InterPro" id="IPR006260">
    <property type="entry name" value="TonB/TolA_C"/>
</dbReference>
<dbReference type="GO" id="GO:0031992">
    <property type="term" value="F:energy transducer activity"/>
    <property type="evidence" value="ECO:0007669"/>
    <property type="project" value="TreeGrafter"/>
</dbReference>
<dbReference type="InterPro" id="IPR037682">
    <property type="entry name" value="TonB_C"/>
</dbReference>
<dbReference type="PROSITE" id="PS52016">
    <property type="entry name" value="TONB_DEPENDENT_REC_3"/>
    <property type="match status" value="1"/>
</dbReference>
<keyword evidence="3 10" id="KW-0813">Transport</keyword>
<organism evidence="14 15">
    <name type="scientific">Xylanibacter ruminicola</name>
    <name type="common">Prevotella ruminicola</name>
    <dbReference type="NCBI Taxonomy" id="839"/>
    <lineage>
        <taxon>Bacteria</taxon>
        <taxon>Pseudomonadati</taxon>
        <taxon>Bacteroidota</taxon>
        <taxon>Bacteroidia</taxon>
        <taxon>Bacteroidales</taxon>
        <taxon>Prevotellaceae</taxon>
        <taxon>Xylanibacter</taxon>
    </lineage>
</organism>
<keyword evidence="9 10" id="KW-0472">Membrane</keyword>
<dbReference type="Gene3D" id="2.170.130.10">
    <property type="entry name" value="TonB-dependent receptor, plug domain"/>
    <property type="match status" value="1"/>
</dbReference>
<dbReference type="CDD" id="cd07341">
    <property type="entry name" value="M56_BlaR1_MecR1_like"/>
    <property type="match status" value="1"/>
</dbReference>
<dbReference type="Pfam" id="PF03544">
    <property type="entry name" value="TonB_C"/>
    <property type="match status" value="1"/>
</dbReference>
<dbReference type="Proteomes" id="UP000184280">
    <property type="component" value="Unassembled WGS sequence"/>
</dbReference>
<dbReference type="NCBIfam" id="TIGR01352">
    <property type="entry name" value="tonB_Cterm"/>
    <property type="match status" value="1"/>
</dbReference>
<keyword evidence="6 10" id="KW-0812">Transmembrane</keyword>
<keyword evidence="4" id="KW-1003">Cell membrane</keyword>
<comment type="similarity">
    <text evidence="10">Belongs to the TonB-dependent receptor family.</text>
</comment>
<evidence type="ECO:0000256" key="4">
    <source>
        <dbReference type="ARBA" id="ARBA00022475"/>
    </source>
</evidence>
<evidence type="ECO:0000256" key="2">
    <source>
        <dbReference type="ARBA" id="ARBA00006555"/>
    </source>
</evidence>
<name>A0A1M7M6J4_XYLRU</name>
<evidence type="ECO:0000256" key="7">
    <source>
        <dbReference type="ARBA" id="ARBA00022927"/>
    </source>
</evidence>
<dbReference type="GO" id="GO:0009279">
    <property type="term" value="C:cell outer membrane"/>
    <property type="evidence" value="ECO:0007669"/>
    <property type="project" value="UniProtKB-SubCell"/>
</dbReference>
<dbReference type="GO" id="GO:0055085">
    <property type="term" value="P:transmembrane transport"/>
    <property type="evidence" value="ECO:0007669"/>
    <property type="project" value="InterPro"/>
</dbReference>
<keyword evidence="5" id="KW-0997">Cell inner membrane</keyword>
<dbReference type="GO" id="GO:0015031">
    <property type="term" value="P:protein transport"/>
    <property type="evidence" value="ECO:0007669"/>
    <property type="project" value="UniProtKB-KW"/>
</dbReference>
<dbReference type="Pfam" id="PF05569">
    <property type="entry name" value="Peptidase_M56"/>
    <property type="match status" value="1"/>
</dbReference>
<protein>
    <submittedName>
        <fullName evidence="14">Outer membrane transport energization protein TonB</fullName>
    </submittedName>
</protein>
<dbReference type="AlphaFoldDB" id="A0A1M7M6J4"/>
<keyword evidence="10" id="KW-1134">Transmembrane beta strand</keyword>
<feature type="transmembrane region" description="Helical" evidence="12">
    <location>
        <begin position="6"/>
        <end position="25"/>
    </location>
</feature>
<dbReference type="Gene3D" id="3.30.1150.10">
    <property type="match status" value="1"/>
</dbReference>
<evidence type="ECO:0000313" key="14">
    <source>
        <dbReference type="EMBL" id="SHM85869.1"/>
    </source>
</evidence>
<dbReference type="FunFam" id="3.30.1150.10:FF:000002">
    <property type="entry name" value="Energy transducer TonB"/>
    <property type="match status" value="1"/>
</dbReference>
<sequence length="536" mass="59114">MIDFLTYDLKVAAILAVFYMFYRVLLARETFHRVNRVVLLATAVASFVLPLCVITLHKTIVVESAPSVSFGAFEAVADMSSETGMYPLWQSVAIALFFIGMAATLGHTLWSLFRIVKLIKHSQKYPQSDGTVICVTGNPDLAPFSWMHYIVINRSDYLANDAAILTHERGHIRYHHSWDLLFVDTLTALQWFNPAIWMLRSDLRAIHEYEADGAVLSQGINARQYQYLLITKAASIGGYSLANGISHSTLKNRINMMLHTKSPRQRYLKLLALLPIVAVALAVNAETVTDYVYAQPQQQTPVKKGVKAGTIKMGNQTIKVVKSDEQSKADAATPQTDKPRPFDVVEHMPQYPGGVSALFEFLSKTVKYPAAAEKAGTQGRVIVTFVVEEDGSIAEPTVVKSVSPELDAEAVRVINAMPNWEPGTQNGKSVRVKYTVPVTFRLQGGPNIPADNEKHANALPETVVVGYENETVQGLWTPGENDPCVIIDGKTVDGAKLKDIDPKTIESMDIIKGKSAVEKYGDKAKHGAIFIITKKK</sequence>
<keyword evidence="10" id="KW-0998">Cell outer membrane</keyword>